<organism evidence="7 9">
    <name type="scientific">Streptococcus chenjunshii</name>
    <dbReference type="NCBI Taxonomy" id="2173853"/>
    <lineage>
        <taxon>Bacteria</taxon>
        <taxon>Bacillati</taxon>
        <taxon>Bacillota</taxon>
        <taxon>Bacilli</taxon>
        <taxon>Lactobacillales</taxon>
        <taxon>Streptococcaceae</taxon>
        <taxon>Streptococcus</taxon>
    </lineage>
</organism>
<dbReference type="Proteomes" id="UP000264056">
    <property type="component" value="Unassembled WGS sequence"/>
</dbReference>
<sequence length="639" mass="71476">MKKFWLVFALLLVSLGFARAAAAADVDYSITSYTGDLVINEDNSADFTQTISYQFDSYYNGQVVTLGEAGNMPAGFSIDGDPSVEVYNNGVRADTYDITTTPLGDGYEVRVYNSGVSGSKVKLVIHWQLYNILYKYQDVAELNWVPISDWDVTLHNVEFRVRTAKEAADSQLWAHQGYFKPVPKVNAKDSGYTVSAGSVSSKFELHAYWDKDVINTAIEKNEAGKEQIIAQEKSISRTGSFLNVFFAYLLPSVCLLYLGYVFWNFRGLRKNLNRYQRSGRKARLYEVPEELSPLLLTQNIFGSSFSQLSPYAVETKNSSIRFVNLIQAVLLDLIDRKNLLLTKENQKFYLAVSDLTSLSEEELVLVDMAFGNETKLALDGLFSAYQYDHKATLKKLKKKFKGKKLETEVRKASSKVLNTIRRKSIEISDCTVEHLDKDGLASPYRSLMKDEEKQLTRYTILLILMAVASLGLFIYFIFKTSDLKLIYGALLVFSIVVFTYLVSSSRKYYNLGVLTEEGGERVYYWQSFRNMIRHINAFDRADIESVVVWNRLLVYATLFGYAKKVERYLKVHHIQSLGALSQVPSTDFYPALALSTNHFVQTSSSAVTSSHFSISSGSSGSFGGGGFSGGGGGGGGGAF</sequence>
<evidence type="ECO:0000259" key="4">
    <source>
        <dbReference type="Pfam" id="PF20990"/>
    </source>
</evidence>
<proteinExistence type="predicted"/>
<dbReference type="InterPro" id="IPR018702">
    <property type="entry name" value="DUF2207"/>
</dbReference>
<name>A0A372KMV5_9STRE</name>
<reference evidence="8" key="3">
    <citation type="submission" date="2018-08" db="EMBL/GenBank/DDBJ databases">
        <title>Streptococcus chenjunshii sp. nov., isolated from stools sample of the Tibetan antelope in the Qinghai-Tibet plateau, China.</title>
        <authorList>
            <person name="Tian Z."/>
        </authorList>
    </citation>
    <scope>NUCLEOTIDE SEQUENCE [LARGE SCALE GENOMIC DNA]</scope>
    <source>
        <strain evidence="8">Z15</strain>
    </source>
</reference>
<dbReference type="Pfam" id="PF20990">
    <property type="entry name" value="DUF2207_C"/>
    <property type="match status" value="1"/>
</dbReference>
<dbReference type="EMBL" id="QVQY01000022">
    <property type="protein sequence ID" value="RFU50580.1"/>
    <property type="molecule type" value="Genomic_DNA"/>
</dbReference>
<keyword evidence="10" id="KW-1185">Reference proteome</keyword>
<keyword evidence="2" id="KW-0732">Signal</keyword>
<evidence type="ECO:0000313" key="7">
    <source>
        <dbReference type="EMBL" id="RFU52908.1"/>
    </source>
</evidence>
<feature type="domain" description="Predicted membrane protein YciQ-like C-terminal" evidence="4">
    <location>
        <begin position="286"/>
        <end position="569"/>
    </location>
</feature>
<protein>
    <submittedName>
        <fullName evidence="7">DUF2207 domain-containing protein</fullName>
    </submittedName>
</protein>
<dbReference type="Pfam" id="PF09972">
    <property type="entry name" value="DUF2207"/>
    <property type="match status" value="1"/>
</dbReference>
<evidence type="ECO:0000313" key="8">
    <source>
        <dbReference type="Proteomes" id="UP000246115"/>
    </source>
</evidence>
<dbReference type="RefSeq" id="WP_116878443.1">
    <property type="nucleotide sequence ID" value="NZ_CP031733.1"/>
</dbReference>
<feature type="transmembrane region" description="Helical" evidence="1">
    <location>
        <begin position="484"/>
        <end position="502"/>
    </location>
</feature>
<feature type="transmembrane region" description="Helical" evidence="1">
    <location>
        <begin position="241"/>
        <end position="263"/>
    </location>
</feature>
<evidence type="ECO:0000313" key="6">
    <source>
        <dbReference type="EMBL" id="RFU50580.1"/>
    </source>
</evidence>
<evidence type="ECO:0000259" key="3">
    <source>
        <dbReference type="Pfam" id="PF09972"/>
    </source>
</evidence>
<dbReference type="AlphaFoldDB" id="A0A372KMV5"/>
<reference evidence="6 10" key="1">
    <citation type="submission" date="2018-08" db="EMBL/GenBank/DDBJ databases">
        <title>Draft genome of Streptococcus sp .nov. Z2.</title>
        <authorList>
            <person name="Tian Z."/>
        </authorList>
    </citation>
    <scope>NUCLEOTIDE SEQUENCE [LARGE SCALE GENOMIC DNA]</scope>
    <source>
        <strain evidence="6 10">Z2</strain>
    </source>
</reference>
<feature type="domain" description="DUF2207" evidence="3">
    <location>
        <begin position="29"/>
        <end position="201"/>
    </location>
</feature>
<evidence type="ECO:0000313" key="5">
    <source>
        <dbReference type="EMBL" id="AXQ79364.1"/>
    </source>
</evidence>
<evidence type="ECO:0000313" key="10">
    <source>
        <dbReference type="Proteomes" id="UP000264056"/>
    </source>
</evidence>
<dbReference type="EMBL" id="CP031733">
    <property type="protein sequence ID" value="AXQ79364.1"/>
    <property type="molecule type" value="Genomic_DNA"/>
</dbReference>
<reference evidence="7 9" key="2">
    <citation type="submission" date="2018-08" db="EMBL/GenBank/DDBJ databases">
        <title>Draft genome of Streptococcus sp. nov. Z1.</title>
        <authorList>
            <person name="Tian Z."/>
        </authorList>
    </citation>
    <scope>NUCLEOTIDE SEQUENCE [LARGE SCALE GENOMIC DNA]</scope>
    <source>
        <strain evidence="7">Z1</strain>
        <strain evidence="9">Z1(2018)</strain>
    </source>
</reference>
<dbReference type="EMBL" id="QVQZ01000016">
    <property type="protein sequence ID" value="RFU52908.1"/>
    <property type="molecule type" value="Genomic_DNA"/>
</dbReference>
<feature type="transmembrane region" description="Helical" evidence="1">
    <location>
        <begin position="455"/>
        <end position="478"/>
    </location>
</feature>
<evidence type="ECO:0000313" key="9">
    <source>
        <dbReference type="Proteomes" id="UP000262901"/>
    </source>
</evidence>
<accession>A0A346NEB9</accession>
<evidence type="ECO:0000256" key="1">
    <source>
        <dbReference type="SAM" id="Phobius"/>
    </source>
</evidence>
<feature type="signal peptide" evidence="2">
    <location>
        <begin position="1"/>
        <end position="23"/>
    </location>
</feature>
<dbReference type="InterPro" id="IPR048389">
    <property type="entry name" value="YciQ-like_C"/>
</dbReference>
<keyword evidence="1" id="KW-0472">Membrane</keyword>
<dbReference type="Proteomes" id="UP000262901">
    <property type="component" value="Unassembled WGS sequence"/>
</dbReference>
<dbReference type="KEGG" id="schj:DDV21_009895"/>
<feature type="chain" id="PRO_5044585508" evidence="2">
    <location>
        <begin position="24"/>
        <end position="639"/>
    </location>
</feature>
<keyword evidence="1" id="KW-1133">Transmembrane helix</keyword>
<accession>A0A372KMV5</accession>
<dbReference type="OrthoDB" id="2138002at2"/>
<reference evidence="5" key="4">
    <citation type="journal article" date="2019" name="Int. J. Syst. Evol. Microbiol.">
        <title>Streptococcus chenjunshii sp. nov. isolated from feces of Tibetan antelopes.</title>
        <authorList>
            <person name="Tian Z."/>
            <person name="Lu S."/>
            <person name="Jin D."/>
            <person name="Yang J."/>
            <person name="Pu J."/>
            <person name="Lai X.H."/>
            <person name="Bai X.N."/>
            <person name="Wu X.M."/>
            <person name="Li J."/>
            <person name="Wang S."/>
            <person name="Xu J."/>
        </authorList>
    </citation>
    <scope>NUCLEOTIDE SEQUENCE</scope>
    <source>
        <strain evidence="5">Z15</strain>
    </source>
</reference>
<evidence type="ECO:0000256" key="2">
    <source>
        <dbReference type="SAM" id="SignalP"/>
    </source>
</evidence>
<keyword evidence="1" id="KW-0812">Transmembrane</keyword>
<gene>
    <name evidence="5" type="ORF">DDV21_009895</name>
    <name evidence="6" type="ORF">DDV22_07920</name>
    <name evidence="7" type="ORF">DDV23_07275</name>
</gene>
<dbReference type="Proteomes" id="UP000246115">
    <property type="component" value="Chromosome"/>
</dbReference>